<name>A0A409YYS6_9AGAR</name>
<sequence length="1479" mass="163901">MVQTQAQGNPRTHASPAHVEALKLLSLRERLLRNKVIDANNARRASEHLDFLNGIRPDDASDFESDITVSPEEMDSLLLPGADKDYADVVADRVKKWILEQKALQAAGTGLPAPPGKRVLGDADDDSSPNKKLKLFARAPLVDYDPTENPKLTFPQIWFVTEAAGKIPLPWFRPSSIEKLNINSMQASWTSACFFTTPDGTQKKFTVFDIDKILGMKDFSDLFCKETDIPFADWLIAARYRYDFEVARADWEAKHNGEAPDYSHADDLGAHFDFFENQKDAQVTYDFWKEEEARIRQGKVHGFKTNKDQLRGVFAMAKFKHEESIKKRSEDDALLVRIAGLEKLVQQGSSSVRSGSSSQPVQGQGKQSFRASSGSSQSTPACLYCGETGHRVHDHPKDKTKFSDGKAFWATYDAPSRRLLTPDGKEICIPFCIKGKATFLPTTPSRSHVEPDEQFARFLEASLPPSLLYSDFSSSIIRRPPGPSSSSYPLSLFDKIVTPYSADSFELALSSLNIAHKYPLLCHNLRHGFPLGTMPDIPSTRIFANHFSTLGHEKLVDDYLKDEVDCGRMDGPFSQSQVELILRGPFHSSPLLIVSQPQGPNLPDKIRVCRHLSKGDPRKDIPSVNSFITKDDFPTRFDTAAKVANMVVNSVAPLGVPWHPTKGTLAFTSRPTFLGLLWDIPSRSVALPEEKCLKFLFRASLFVSRFASYPCNLKDVERIHGSLCYISFVFPDGRSRLPSLSNFAASFNCSEFSSRYPPHSVISDLRWWIGRLSVPGHSRPLVPPGPLLDFDIFVDASTEWGIGISIRGRWMAFPLIPDWKSLAHNRDICWLECLAVEFLVYVLEAEGLENCSVVVRSDNMGTIGAVQKGRSRNPHINLSMRRIFSVIASRFISLNLVYVASEDNVADPISRGIFDSQDDAQNVESSLSSNTPLFLSRSSDNSVSRPPPVHSSYSRFNRASPYTRAGTLSRTGSSVALHPPSNVAPHITLPNVSTAGSVASVASPSYLSPYVRNRARPQPTVPTLTQSVQNPPPSRHSSLRPISSYQPSFVRSINNFVTPSPSARGSPNPAPLQPADRDVSFGFELRPKVTAKERLEKWTTPYGIQRRQEASLGFLPKHAVDKVYSLVLDSLEDSSKTSYGAGLLRFTQFCDEHDVDEEKRMPASPELVAAFVASAAGSVSGSTIKTWLSGLRAWHIFNRAPWNEDEFLSLIRTAAKKIGVTNKRPQRNPVSLKHLSVLVSSLDIGSPSGAAIWACATTTFFGCRRLGETTVTSPPFDCLRNVARGGDISVRYAKDATVPESICIHLPWTKTTKDEGGKIILTRRGDDLCPVFAFLNHFHTNSFPNTPKEDLKNYSLFAFLQEDGSICEMYKDFFLATVQSIWKTHLDLDNVSGHSFRIGGAVALLMAGVEPEVVAASGGWTSMAFLLYWRKLEHIIPQFTAKAYAGTSGVGLSAIHAKLERMRVDNNLKVSTIDEAAKF</sequence>
<dbReference type="GO" id="GO:0006310">
    <property type="term" value="P:DNA recombination"/>
    <property type="evidence" value="ECO:0007669"/>
    <property type="project" value="UniProtKB-KW"/>
</dbReference>
<dbReference type="EMBL" id="NHTK01000097">
    <property type="protein sequence ID" value="PPR08177.1"/>
    <property type="molecule type" value="Genomic_DNA"/>
</dbReference>
<feature type="compositionally biased region" description="Polar residues" evidence="3">
    <location>
        <begin position="1056"/>
        <end position="1065"/>
    </location>
</feature>
<keyword evidence="1" id="KW-0238">DNA-binding</keyword>
<feature type="region of interest" description="Disordered" evidence="3">
    <location>
        <begin position="1012"/>
        <end position="1042"/>
    </location>
</feature>
<dbReference type="SUPFAM" id="SSF56349">
    <property type="entry name" value="DNA breaking-rejoining enzymes"/>
    <property type="match status" value="1"/>
</dbReference>
<dbReference type="Gene3D" id="1.10.150.130">
    <property type="match status" value="1"/>
</dbReference>
<dbReference type="PANTHER" id="PTHR33050:SF7">
    <property type="entry name" value="RIBONUCLEASE H"/>
    <property type="match status" value="1"/>
</dbReference>
<dbReference type="STRING" id="181874.A0A409YYS6"/>
<evidence type="ECO:0000256" key="3">
    <source>
        <dbReference type="SAM" id="MobiDB-lite"/>
    </source>
</evidence>
<dbReference type="OrthoDB" id="3266428at2759"/>
<dbReference type="PANTHER" id="PTHR33050">
    <property type="entry name" value="REVERSE TRANSCRIPTASE DOMAIN-CONTAINING PROTEIN"/>
    <property type="match status" value="1"/>
</dbReference>
<reference evidence="4 5" key="1">
    <citation type="journal article" date="2018" name="Evol. Lett.">
        <title>Horizontal gene cluster transfer increased hallucinogenic mushroom diversity.</title>
        <authorList>
            <person name="Reynolds H.T."/>
            <person name="Vijayakumar V."/>
            <person name="Gluck-Thaler E."/>
            <person name="Korotkin H.B."/>
            <person name="Matheny P.B."/>
            <person name="Slot J.C."/>
        </authorList>
    </citation>
    <scope>NUCLEOTIDE SEQUENCE [LARGE SCALE GENOMIC DNA]</scope>
    <source>
        <strain evidence="4 5">2629</strain>
    </source>
</reference>
<dbReference type="Proteomes" id="UP000284842">
    <property type="component" value="Unassembled WGS sequence"/>
</dbReference>
<dbReference type="GO" id="GO:0015074">
    <property type="term" value="P:DNA integration"/>
    <property type="evidence" value="ECO:0007669"/>
    <property type="project" value="InterPro"/>
</dbReference>
<dbReference type="InterPro" id="IPR010998">
    <property type="entry name" value="Integrase_recombinase_N"/>
</dbReference>
<evidence type="ECO:0000256" key="1">
    <source>
        <dbReference type="ARBA" id="ARBA00023125"/>
    </source>
</evidence>
<organism evidence="4 5">
    <name type="scientific">Panaeolus cyanescens</name>
    <dbReference type="NCBI Taxonomy" id="181874"/>
    <lineage>
        <taxon>Eukaryota</taxon>
        <taxon>Fungi</taxon>
        <taxon>Dikarya</taxon>
        <taxon>Basidiomycota</taxon>
        <taxon>Agaricomycotina</taxon>
        <taxon>Agaricomycetes</taxon>
        <taxon>Agaricomycetidae</taxon>
        <taxon>Agaricales</taxon>
        <taxon>Agaricineae</taxon>
        <taxon>Galeropsidaceae</taxon>
        <taxon>Panaeolus</taxon>
    </lineage>
</organism>
<comment type="caution">
    <text evidence="4">The sequence shown here is derived from an EMBL/GenBank/DDBJ whole genome shotgun (WGS) entry which is preliminary data.</text>
</comment>
<feature type="compositionally biased region" description="Polar residues" evidence="3">
    <location>
        <begin position="935"/>
        <end position="944"/>
    </location>
</feature>
<evidence type="ECO:0008006" key="6">
    <source>
        <dbReference type="Google" id="ProtNLM"/>
    </source>
</evidence>
<evidence type="ECO:0000313" key="4">
    <source>
        <dbReference type="EMBL" id="PPR08177.1"/>
    </source>
</evidence>
<evidence type="ECO:0000313" key="5">
    <source>
        <dbReference type="Proteomes" id="UP000284842"/>
    </source>
</evidence>
<dbReference type="CDD" id="cd09275">
    <property type="entry name" value="RNase_HI_RT_DIRS1"/>
    <property type="match status" value="1"/>
</dbReference>
<proteinExistence type="predicted"/>
<dbReference type="InterPro" id="IPR011010">
    <property type="entry name" value="DNA_brk_join_enz"/>
</dbReference>
<gene>
    <name evidence="4" type="ORF">CVT24_001713</name>
</gene>
<dbReference type="SUPFAM" id="SSF47823">
    <property type="entry name" value="lambda integrase-like, N-terminal domain"/>
    <property type="match status" value="1"/>
</dbReference>
<feature type="region of interest" description="Disordered" evidence="3">
    <location>
        <begin position="1056"/>
        <end position="1077"/>
    </location>
</feature>
<feature type="region of interest" description="Disordered" evidence="3">
    <location>
        <begin position="348"/>
        <end position="378"/>
    </location>
</feature>
<dbReference type="GO" id="GO:0003677">
    <property type="term" value="F:DNA binding"/>
    <property type="evidence" value="ECO:0007669"/>
    <property type="project" value="UniProtKB-KW"/>
</dbReference>
<feature type="region of interest" description="Disordered" evidence="3">
    <location>
        <begin position="935"/>
        <end position="957"/>
    </location>
</feature>
<dbReference type="InterPro" id="IPR052055">
    <property type="entry name" value="Hepadnavirus_pol/RT"/>
</dbReference>
<keyword evidence="5" id="KW-1185">Reference proteome</keyword>
<protein>
    <recommendedName>
        <fullName evidence="6">DNA breaking-rejoining enzyme</fullName>
    </recommendedName>
</protein>
<evidence type="ECO:0000256" key="2">
    <source>
        <dbReference type="ARBA" id="ARBA00023172"/>
    </source>
</evidence>
<accession>A0A409YYS6</accession>
<dbReference type="Gene3D" id="1.10.443.10">
    <property type="entry name" value="Intergrase catalytic core"/>
    <property type="match status" value="1"/>
</dbReference>
<keyword evidence="2" id="KW-0233">DNA recombination</keyword>
<dbReference type="InterPro" id="IPR013762">
    <property type="entry name" value="Integrase-like_cat_sf"/>
</dbReference>
<dbReference type="InParanoid" id="A0A409YYS6"/>